<feature type="compositionally biased region" description="Low complexity" evidence="4">
    <location>
        <begin position="87"/>
        <end position="104"/>
    </location>
</feature>
<sequence>MGHPLSEAPTGTIESTLEMPSRLSLQVDRLPPPTNNEDNLSQSFSEALWRLELVNPNTDLNPSQLRRVRFSLPTTVTEYCTDDCIMSDSDSTTSNDPNSTPPDSNETDRDSTTNGQTHVSKVRVDAMDEPKVKSFATGQTTTVAKDIVSDRSGVTGLSSRETLPSTTSPQLDTSSSNLDSVNTSSQVDPRLSASARPKINTDHSNSSSTSLRKRFSQRQSRDPRVQAVYPLNLVLDAYRRACLALFELPLPAVESLLVNHVSRKQPLTTLSLTGQTLTKARIVPLAEMLDLNFGLRRLELVDCGIDDNGIKVLMHSLMYADQLEHLVLARNKKIKADGMAYLATYVKESVRLKSLDLSDITFDRKMVRYLCSALVPRVWKKPLPFDTQPSSPRPLLSSSPLNPTPSAYLRHCSLKILRLDGCGLKANHLEQLGLAIHFSRIRHLSLRLNRISSLSVNQWATALFKPRPFLVSSLQPKDGRSSGGASPLDSPNEIAKSYDYTSSGRRNTRRKTGSHFSSTSGPLALFTPLPGQGKSPIQWSPHTGQPGLLDGPSTSLISLDLSDNELKSGVVEIGQLLEQYTNTLESLSLCNNRLDSTILTAFATALSHNRGLRSLDISRNPMCGPTLQGIRSLAEALTANHYLKALYLENTNMTDESAIIISERLSDVRHLAHLNLSQNEGVGLAGVMALAASVKMNQSLVCLEVSIAPNDDIMSKLAQDILSVCVKNMQNQQSMGSGDIVRSPSGQSTKTTLSSTPSQSSKSDRDERSSEPNVSLSESPAAFANESEESVSKTNLPTMPPKISPTDAVDHTTGPSVSSCLAQSSESAPLQPLVITEQAHNGMEPTLTSPTAVNTPSSISSNSTAELVPQSVDIKDLLDSSFRPSSPDRVSDDAPSTSSESAASQLTSNEETTPVGSRTELVPGNLATPSKSGSKVHQFHPLLKAPVLSNSPAPSATPSILAEQHRALRQEEGIVMKKAKEVVGALITSPSMQSDSEQSVSDEEVEAYPMLASTPLPGDISESTSISSTHKDAPSSLTNGDVDELSSGLSTSVSHLTTDPLLDKPILPNTTTAVEPVGEVVDPTSSPIGPGGQPLGSLGTRAHRSMSTPIRPVQQLSANAPNDPIPASLATNTLGFFSRHISLLGGKDVTSSPSTPSLPSRTSLTSTEQNKETKQAEQPLRQSTKGDASTSSTNPLSPPLIAGRGRSSSWQHYSSNSNIRFPDALLVEYSGEELKSKLLEGGFPLK</sequence>
<dbReference type="Pfam" id="PF13516">
    <property type="entry name" value="LRR_6"/>
    <property type="match status" value="2"/>
</dbReference>
<feature type="compositionally biased region" description="Polar residues" evidence="4">
    <location>
        <begin position="155"/>
        <end position="170"/>
    </location>
</feature>
<keyword evidence="1" id="KW-0343">GTPase activation</keyword>
<feature type="region of interest" description="Disordered" evidence="4">
    <location>
        <begin position="475"/>
        <end position="527"/>
    </location>
</feature>
<gene>
    <name evidence="5" type="ORF">IWQ62_001852</name>
</gene>
<feature type="compositionally biased region" description="Polar residues" evidence="4">
    <location>
        <begin position="846"/>
        <end position="865"/>
    </location>
</feature>
<organism evidence="5 6">
    <name type="scientific">Dispira parvispora</name>
    <dbReference type="NCBI Taxonomy" id="1520584"/>
    <lineage>
        <taxon>Eukaryota</taxon>
        <taxon>Fungi</taxon>
        <taxon>Fungi incertae sedis</taxon>
        <taxon>Zoopagomycota</taxon>
        <taxon>Kickxellomycotina</taxon>
        <taxon>Dimargaritomycetes</taxon>
        <taxon>Dimargaritales</taxon>
        <taxon>Dimargaritaceae</taxon>
        <taxon>Dispira</taxon>
    </lineage>
</organism>
<feature type="region of interest" description="Disordered" evidence="4">
    <location>
        <begin position="843"/>
        <end position="935"/>
    </location>
</feature>
<comment type="caution">
    <text evidence="5">The sequence shown here is derived from an EMBL/GenBank/DDBJ whole genome shotgun (WGS) entry which is preliminary data.</text>
</comment>
<dbReference type="PANTHER" id="PTHR24113:SF12">
    <property type="entry name" value="RAN GTPASE-ACTIVATING PROTEIN 1"/>
    <property type="match status" value="1"/>
</dbReference>
<feature type="compositionally biased region" description="Low complexity" evidence="4">
    <location>
        <begin position="171"/>
        <end position="185"/>
    </location>
</feature>
<dbReference type="AlphaFoldDB" id="A0A9W8AY26"/>
<feature type="compositionally biased region" description="Polar residues" evidence="4">
    <location>
        <begin position="813"/>
        <end position="825"/>
    </location>
</feature>
<dbReference type="SUPFAM" id="SSF52047">
    <property type="entry name" value="RNI-like"/>
    <property type="match status" value="1"/>
</dbReference>
<evidence type="ECO:0000256" key="1">
    <source>
        <dbReference type="ARBA" id="ARBA00022468"/>
    </source>
</evidence>
<evidence type="ECO:0000313" key="6">
    <source>
        <dbReference type="Proteomes" id="UP001150925"/>
    </source>
</evidence>
<dbReference type="GO" id="GO:0006913">
    <property type="term" value="P:nucleocytoplasmic transport"/>
    <property type="evidence" value="ECO:0007669"/>
    <property type="project" value="TreeGrafter"/>
</dbReference>
<feature type="region of interest" description="Disordered" evidence="4">
    <location>
        <begin position="1"/>
        <end position="22"/>
    </location>
</feature>
<evidence type="ECO:0000256" key="3">
    <source>
        <dbReference type="ARBA" id="ARBA00022737"/>
    </source>
</evidence>
<dbReference type="SMART" id="SM00368">
    <property type="entry name" value="LRR_RI"/>
    <property type="match status" value="6"/>
</dbReference>
<feature type="region of interest" description="Disordered" evidence="4">
    <location>
        <begin position="734"/>
        <end position="825"/>
    </location>
</feature>
<feature type="compositionally biased region" description="Low complexity" evidence="4">
    <location>
        <begin position="747"/>
        <end position="761"/>
    </location>
</feature>
<accession>A0A9W8AY26</accession>
<reference evidence="5" key="1">
    <citation type="submission" date="2022-07" db="EMBL/GenBank/DDBJ databases">
        <title>Phylogenomic reconstructions and comparative analyses of Kickxellomycotina fungi.</title>
        <authorList>
            <person name="Reynolds N.K."/>
            <person name="Stajich J.E."/>
            <person name="Barry K."/>
            <person name="Grigoriev I.V."/>
            <person name="Crous P."/>
            <person name="Smith M.E."/>
        </authorList>
    </citation>
    <scope>NUCLEOTIDE SEQUENCE</scope>
    <source>
        <strain evidence="5">RSA 1196</strain>
    </source>
</reference>
<dbReference type="GO" id="GO:0005829">
    <property type="term" value="C:cytosol"/>
    <property type="evidence" value="ECO:0007669"/>
    <property type="project" value="TreeGrafter"/>
</dbReference>
<feature type="region of interest" description="Disordered" evidence="4">
    <location>
        <begin position="84"/>
        <end position="137"/>
    </location>
</feature>
<keyword evidence="3" id="KW-0677">Repeat</keyword>
<dbReference type="GO" id="GO:0005634">
    <property type="term" value="C:nucleus"/>
    <property type="evidence" value="ECO:0007669"/>
    <property type="project" value="TreeGrafter"/>
</dbReference>
<protein>
    <recommendedName>
        <fullName evidence="7">RNI-like protein</fullName>
    </recommendedName>
</protein>
<dbReference type="PANTHER" id="PTHR24113">
    <property type="entry name" value="RAN GTPASE-ACTIVATING PROTEIN 1"/>
    <property type="match status" value="1"/>
</dbReference>
<dbReference type="GO" id="GO:0048471">
    <property type="term" value="C:perinuclear region of cytoplasm"/>
    <property type="evidence" value="ECO:0007669"/>
    <property type="project" value="TreeGrafter"/>
</dbReference>
<dbReference type="GO" id="GO:0031267">
    <property type="term" value="F:small GTPase binding"/>
    <property type="evidence" value="ECO:0007669"/>
    <property type="project" value="TreeGrafter"/>
</dbReference>
<feature type="region of interest" description="Disordered" evidence="4">
    <location>
        <begin position="1146"/>
        <end position="1214"/>
    </location>
</feature>
<dbReference type="InterPro" id="IPR027038">
    <property type="entry name" value="RanGap"/>
</dbReference>
<dbReference type="GO" id="GO:0005096">
    <property type="term" value="F:GTPase activator activity"/>
    <property type="evidence" value="ECO:0007669"/>
    <property type="project" value="UniProtKB-KW"/>
</dbReference>
<evidence type="ECO:0000313" key="5">
    <source>
        <dbReference type="EMBL" id="KAJ1967453.1"/>
    </source>
</evidence>
<dbReference type="OrthoDB" id="120976at2759"/>
<feature type="region of interest" description="Disordered" evidence="4">
    <location>
        <begin position="153"/>
        <end position="219"/>
    </location>
</feature>
<name>A0A9W8AY26_9FUNG</name>
<evidence type="ECO:0000256" key="2">
    <source>
        <dbReference type="ARBA" id="ARBA00022614"/>
    </source>
</evidence>
<keyword evidence="6" id="KW-1185">Reference proteome</keyword>
<dbReference type="InterPro" id="IPR001611">
    <property type="entry name" value="Leu-rich_rpt"/>
</dbReference>
<feature type="region of interest" description="Disordered" evidence="4">
    <location>
        <begin position="1013"/>
        <end position="1042"/>
    </location>
</feature>
<evidence type="ECO:0000256" key="4">
    <source>
        <dbReference type="SAM" id="MobiDB-lite"/>
    </source>
</evidence>
<dbReference type="Gene3D" id="3.80.10.10">
    <property type="entry name" value="Ribonuclease Inhibitor"/>
    <property type="match status" value="4"/>
</dbReference>
<proteinExistence type="predicted"/>
<dbReference type="InterPro" id="IPR032675">
    <property type="entry name" value="LRR_dom_sf"/>
</dbReference>
<evidence type="ECO:0008006" key="7">
    <source>
        <dbReference type="Google" id="ProtNLM"/>
    </source>
</evidence>
<dbReference type="EMBL" id="JANBPY010000335">
    <property type="protein sequence ID" value="KAJ1967453.1"/>
    <property type="molecule type" value="Genomic_DNA"/>
</dbReference>
<keyword evidence="2" id="KW-0433">Leucine-rich repeat</keyword>
<feature type="compositionally biased region" description="Low complexity" evidence="4">
    <location>
        <begin position="1150"/>
        <end position="1167"/>
    </location>
</feature>
<feature type="compositionally biased region" description="Basic and acidic residues" evidence="4">
    <location>
        <begin position="122"/>
        <end position="132"/>
    </location>
</feature>
<dbReference type="Proteomes" id="UP001150925">
    <property type="component" value="Unassembled WGS sequence"/>
</dbReference>
<feature type="compositionally biased region" description="Polar residues" evidence="4">
    <location>
        <begin position="894"/>
        <end position="916"/>
    </location>
</feature>